<feature type="compositionally biased region" description="Acidic residues" evidence="1">
    <location>
        <begin position="893"/>
        <end position="904"/>
    </location>
</feature>
<evidence type="ECO:0008006" key="4">
    <source>
        <dbReference type="Google" id="ProtNLM"/>
    </source>
</evidence>
<comment type="caution">
    <text evidence="2">The sequence shown here is derived from an EMBL/GenBank/DDBJ whole genome shotgun (WGS) entry which is preliminary data.</text>
</comment>
<dbReference type="EMBL" id="JAESVG020000002">
    <property type="protein sequence ID" value="KAG8630537.1"/>
    <property type="molecule type" value="Genomic_DNA"/>
</dbReference>
<dbReference type="OrthoDB" id="4194555at2759"/>
<evidence type="ECO:0000256" key="1">
    <source>
        <dbReference type="SAM" id="MobiDB-lite"/>
    </source>
</evidence>
<dbReference type="AlphaFoldDB" id="A0A8K0L7U9"/>
<dbReference type="Proteomes" id="UP000809789">
    <property type="component" value="Unassembled WGS sequence"/>
</dbReference>
<name>A0A8K0L7U9_9PEZI</name>
<sequence>MASTIASTSSSPANESAQRPSAFGDLPVELFEIILGHIYRSDAKSLRLVNKTFEGKISPYFFRSVVVPFNSELQDMVKRDIQARNGESGKGKGKRPAIDDDHVLAEESSLPWMKCLAADDDTYRGHGYKVFSGFGRHIRNFGMSFEVTEEDLRRPPSKVLLDHHESFYGFYEWPPENYRRFDKLASLERTADDISHLRDAMEHLNNVKALGLSLNNGLGWLSCDESIDQMSKRPPIFGNVFPVPRVSDPTTFSLPPVSAIIENRVMSPRTRLAAQALTVVRDRMREITDFLPFNERVVRRNDFGEQAARVNDPPQPPAPRRNNAPPNAGRARDPSNARAFMPDLGIRAQGAVGPDAQGADNAQPGVQNNTNPGENTAVDYGGPQRRLRTRASTRGQLPGPDLNLDHPVDQIDGQADRGGPRRRDRQGGARGRGGGVQRPTGAPIFDEDGDNAGQQLDLVNPQAQDRGRRESHNRAASLPVLHWSQIAAGITQAGAAGRNRGGQPAAVRNVAEDILDLEASNREGDSSSAGAPKERVLNPAQLNQTQKEWLLEADWAMRAFLQSYMLSMVDNKRIFQNVTVFNFAFLSSRFLPTLSRRDFWSSFPALEKVTLHISPDWRFMERAGQEILDKPIAPSEACDSLFWLLHNFVGKIATLKELDVGWVSNVRASGRLSDLTSALPGPVVPLEELYSTDQHLLIDLPHVQHLTFTNCYFTHAILKSFIRHIQGENLSRLNLQNVSLTADCNPRLLQMANRPTRNANGLLPVTGPKIRATSWVALLNDVAPVKVMEELETLDDIEEPRLLDRIDFSRCGYVTSAASANRDFDDNHAAQDANGQGAFPFGRRLLSALLVSMRSERGSANMRTDDPNLAYSVSDLRSKEDERLELDFGMTFGDEDDSSSDGDETDHGVDIDGWGLGGSQLFSGILVRD</sequence>
<feature type="region of interest" description="Disordered" evidence="1">
    <location>
        <begin position="889"/>
        <end position="912"/>
    </location>
</feature>
<proteinExistence type="predicted"/>
<feature type="compositionally biased region" description="Basic and acidic residues" evidence="1">
    <location>
        <begin position="403"/>
        <end position="427"/>
    </location>
</feature>
<evidence type="ECO:0000313" key="2">
    <source>
        <dbReference type="EMBL" id="KAG8630537.1"/>
    </source>
</evidence>
<keyword evidence="3" id="KW-1185">Reference proteome</keyword>
<protein>
    <recommendedName>
        <fullName evidence="4">F-box domain-containing protein</fullName>
    </recommendedName>
</protein>
<feature type="region of interest" description="Disordered" evidence="1">
    <location>
        <begin position="1"/>
        <end position="20"/>
    </location>
</feature>
<feature type="compositionally biased region" description="Polar residues" evidence="1">
    <location>
        <begin position="364"/>
        <end position="374"/>
    </location>
</feature>
<gene>
    <name evidence="2" type="ORF">KVT40_002156</name>
</gene>
<feature type="compositionally biased region" description="Low complexity" evidence="1">
    <location>
        <begin position="320"/>
        <end position="329"/>
    </location>
</feature>
<evidence type="ECO:0000313" key="3">
    <source>
        <dbReference type="Proteomes" id="UP000809789"/>
    </source>
</evidence>
<feature type="compositionally biased region" description="Low complexity" evidence="1">
    <location>
        <begin position="1"/>
        <end position="11"/>
    </location>
</feature>
<feature type="region of interest" description="Disordered" evidence="1">
    <location>
        <begin position="305"/>
        <end position="337"/>
    </location>
</feature>
<organism evidence="2 3">
    <name type="scientific">Elsinoe batatas</name>
    <dbReference type="NCBI Taxonomy" id="2601811"/>
    <lineage>
        <taxon>Eukaryota</taxon>
        <taxon>Fungi</taxon>
        <taxon>Dikarya</taxon>
        <taxon>Ascomycota</taxon>
        <taxon>Pezizomycotina</taxon>
        <taxon>Dothideomycetes</taxon>
        <taxon>Dothideomycetidae</taxon>
        <taxon>Myriangiales</taxon>
        <taxon>Elsinoaceae</taxon>
        <taxon>Elsinoe</taxon>
    </lineage>
</organism>
<feature type="region of interest" description="Disordered" evidence="1">
    <location>
        <begin position="349"/>
        <end position="455"/>
    </location>
</feature>
<accession>A0A8K0L7U9</accession>
<reference evidence="2" key="1">
    <citation type="submission" date="2021-07" db="EMBL/GenBank/DDBJ databases">
        <title>Elsinoe batatas strain:CRI-CJ2 Genome sequencing and assembly.</title>
        <authorList>
            <person name="Huang L."/>
        </authorList>
    </citation>
    <scope>NUCLEOTIDE SEQUENCE</scope>
    <source>
        <strain evidence="2">CRI-CJ2</strain>
    </source>
</reference>